<feature type="transmembrane region" description="Helical" evidence="12">
    <location>
        <begin position="2650"/>
        <end position="2671"/>
    </location>
</feature>
<evidence type="ECO:0000256" key="11">
    <source>
        <dbReference type="PROSITE-ProRule" id="PRU00152"/>
    </source>
</evidence>
<dbReference type="InterPro" id="IPR000601">
    <property type="entry name" value="PKD_dom"/>
</dbReference>
<evidence type="ECO:0000256" key="7">
    <source>
        <dbReference type="ARBA" id="ARBA00023069"/>
    </source>
</evidence>
<evidence type="ECO:0000313" key="15">
    <source>
        <dbReference type="EMBL" id="RTG88968.1"/>
    </source>
</evidence>
<proteinExistence type="inferred from homology"/>
<dbReference type="Pfam" id="PF08016">
    <property type="entry name" value="PKD_channel"/>
    <property type="match status" value="1"/>
</dbReference>
<evidence type="ECO:0000256" key="3">
    <source>
        <dbReference type="ARBA" id="ARBA00007200"/>
    </source>
</evidence>
<dbReference type="PANTHER" id="PTHR10877:SF194">
    <property type="entry name" value="LOCATION OF VULVA DEFECTIVE 1"/>
    <property type="match status" value="1"/>
</dbReference>
<dbReference type="InterPro" id="IPR022409">
    <property type="entry name" value="PKD/Chitinase_dom"/>
</dbReference>
<keyword evidence="7" id="KW-0969">Cilium</keyword>
<keyword evidence="9" id="KW-0325">Glycoprotein</keyword>
<evidence type="ECO:0000259" key="13">
    <source>
        <dbReference type="PROSITE" id="PS50093"/>
    </source>
</evidence>
<dbReference type="PANTHER" id="PTHR10877">
    <property type="entry name" value="POLYCYSTIN FAMILY MEMBER"/>
    <property type="match status" value="1"/>
</dbReference>
<feature type="transmembrane region" description="Helical" evidence="12">
    <location>
        <begin position="2783"/>
        <end position="2809"/>
    </location>
</feature>
<protein>
    <submittedName>
        <fullName evidence="15">Polycystin 1L2</fullName>
    </submittedName>
</protein>
<evidence type="ECO:0000256" key="12">
    <source>
        <dbReference type="SAM" id="Phobius"/>
    </source>
</evidence>
<feature type="transmembrane region" description="Helical" evidence="12">
    <location>
        <begin position="3208"/>
        <end position="3227"/>
    </location>
</feature>
<dbReference type="InterPro" id="IPR001024">
    <property type="entry name" value="PLAT/LH2_dom"/>
</dbReference>
<keyword evidence="7" id="KW-0966">Cell projection</keyword>
<dbReference type="InterPro" id="IPR046791">
    <property type="entry name" value="Polycystin_dom"/>
</dbReference>
<feature type="transmembrane region" description="Helical" evidence="12">
    <location>
        <begin position="2400"/>
        <end position="2418"/>
    </location>
</feature>
<dbReference type="GO" id="GO:0005886">
    <property type="term" value="C:plasma membrane"/>
    <property type="evidence" value="ECO:0007669"/>
    <property type="project" value="UniProtKB-SubCell"/>
</dbReference>
<comment type="caution">
    <text evidence="15">The sequence shown here is derived from an EMBL/GenBank/DDBJ whole genome shotgun (WGS) entry which is preliminary data.</text>
</comment>
<dbReference type="Proteomes" id="UP000290809">
    <property type="component" value="Unassembled WGS sequence"/>
</dbReference>
<dbReference type="InterPro" id="IPR035986">
    <property type="entry name" value="PKD_dom_sf"/>
</dbReference>
<dbReference type="PRINTS" id="PR01433">
    <property type="entry name" value="POLYCYSTIN2"/>
</dbReference>
<dbReference type="InterPro" id="IPR013783">
    <property type="entry name" value="Ig-like_fold"/>
</dbReference>
<accession>A0A430QMN3</accession>
<keyword evidence="16" id="KW-1185">Reference proteome</keyword>
<dbReference type="SUPFAM" id="SSF49299">
    <property type="entry name" value="PKD domain"/>
    <property type="match status" value="2"/>
</dbReference>
<dbReference type="Pfam" id="PF20519">
    <property type="entry name" value="Polycystin_dom"/>
    <property type="match status" value="1"/>
</dbReference>
<feature type="transmembrane region" description="Helical" evidence="12">
    <location>
        <begin position="3247"/>
        <end position="3269"/>
    </location>
</feature>
<evidence type="ECO:0000256" key="10">
    <source>
        <dbReference type="PIRSR" id="PIRSR603915-2"/>
    </source>
</evidence>
<keyword evidence="8 12" id="KW-0472">Membrane</keyword>
<feature type="domain" description="PKD" evidence="13">
    <location>
        <begin position="497"/>
        <end position="541"/>
    </location>
</feature>
<evidence type="ECO:0000259" key="14">
    <source>
        <dbReference type="PROSITE" id="PS50095"/>
    </source>
</evidence>
<gene>
    <name evidence="15" type="ORF">DC041_0001913</name>
</gene>
<dbReference type="CDD" id="cd01752">
    <property type="entry name" value="PLAT_polycystin"/>
    <property type="match status" value="1"/>
</dbReference>
<dbReference type="SUPFAM" id="SSF49723">
    <property type="entry name" value="Lipase/lipooxygenase domain (PLAT/LH2 domain)"/>
    <property type="match status" value="1"/>
</dbReference>
<dbReference type="SMART" id="SM00308">
    <property type="entry name" value="LH2"/>
    <property type="match status" value="1"/>
</dbReference>
<keyword evidence="6 12" id="KW-1133">Transmembrane helix</keyword>
<feature type="transmembrane region" description="Helical" evidence="12">
    <location>
        <begin position="3119"/>
        <end position="3137"/>
    </location>
</feature>
<dbReference type="GO" id="GO:0005509">
    <property type="term" value="F:calcium ion binding"/>
    <property type="evidence" value="ECO:0007669"/>
    <property type="project" value="InterPro"/>
</dbReference>
<evidence type="ECO:0000256" key="1">
    <source>
        <dbReference type="ARBA" id="ARBA00004138"/>
    </source>
</evidence>
<evidence type="ECO:0000256" key="8">
    <source>
        <dbReference type="ARBA" id="ARBA00023136"/>
    </source>
</evidence>
<dbReference type="GO" id="GO:0005262">
    <property type="term" value="F:calcium channel activity"/>
    <property type="evidence" value="ECO:0007669"/>
    <property type="project" value="TreeGrafter"/>
</dbReference>
<keyword evidence="4 12" id="KW-0812">Transmembrane</keyword>
<feature type="transmembrane region" description="Helical" evidence="12">
    <location>
        <begin position="3023"/>
        <end position="3042"/>
    </location>
</feature>
<feature type="domain" description="PLAT" evidence="14">
    <location>
        <begin position="2443"/>
        <end position="2562"/>
    </location>
</feature>
<evidence type="ECO:0000256" key="4">
    <source>
        <dbReference type="ARBA" id="ARBA00022692"/>
    </source>
</evidence>
<feature type="transmembrane region" description="Helical" evidence="12">
    <location>
        <begin position="3157"/>
        <end position="3178"/>
    </location>
</feature>
<feature type="transmembrane region" description="Helical" evidence="12">
    <location>
        <begin position="2608"/>
        <end position="2627"/>
    </location>
</feature>
<dbReference type="Gene3D" id="2.60.60.20">
    <property type="entry name" value="PLAT/LH2 domain"/>
    <property type="match status" value="1"/>
</dbReference>
<evidence type="ECO:0000313" key="16">
    <source>
        <dbReference type="Proteomes" id="UP000290809"/>
    </source>
</evidence>
<comment type="similarity">
    <text evidence="3">Belongs to the polycystin family.</text>
</comment>
<dbReference type="InterPro" id="IPR042060">
    <property type="entry name" value="PLAT_polycystin1"/>
</dbReference>
<organism evidence="15 16">
    <name type="scientific">Schistosoma bovis</name>
    <name type="common">Blood fluke</name>
    <dbReference type="NCBI Taxonomy" id="6184"/>
    <lineage>
        <taxon>Eukaryota</taxon>
        <taxon>Metazoa</taxon>
        <taxon>Spiralia</taxon>
        <taxon>Lophotrochozoa</taxon>
        <taxon>Platyhelminthes</taxon>
        <taxon>Trematoda</taxon>
        <taxon>Digenea</taxon>
        <taxon>Strigeidida</taxon>
        <taxon>Schistosomatoidea</taxon>
        <taxon>Schistosomatidae</taxon>
        <taxon>Schistosoma</taxon>
    </lineage>
</organism>
<feature type="transmembrane region" description="Helical" evidence="12">
    <location>
        <begin position="2747"/>
        <end position="2771"/>
    </location>
</feature>
<dbReference type="Pfam" id="PF01477">
    <property type="entry name" value="PLAT"/>
    <property type="match status" value="1"/>
</dbReference>
<keyword evidence="5" id="KW-0732">Signal</keyword>
<evidence type="ECO:0000256" key="9">
    <source>
        <dbReference type="ARBA" id="ARBA00023180"/>
    </source>
</evidence>
<dbReference type="InterPro" id="IPR013122">
    <property type="entry name" value="PKD1_2_channel"/>
</dbReference>
<dbReference type="InterPro" id="IPR051223">
    <property type="entry name" value="Polycystin"/>
</dbReference>
<dbReference type="InterPro" id="IPR036392">
    <property type="entry name" value="PLAT/LH2_dom_sf"/>
</dbReference>
<name>A0A430QMN3_SCHBO</name>
<comment type="caution">
    <text evidence="11">Lacks conserved residue(s) required for the propagation of feature annotation.</text>
</comment>
<comment type="subcellular location">
    <subcellularLocation>
        <location evidence="2">Cell membrane</location>
        <topology evidence="2">Multi-pass membrane protein</topology>
    </subcellularLocation>
    <subcellularLocation>
        <location evidence="1">Cell projection</location>
        <location evidence="1">Cilium</location>
    </subcellularLocation>
</comment>
<dbReference type="PROSITE" id="PS50095">
    <property type="entry name" value="PLAT"/>
    <property type="match status" value="1"/>
</dbReference>
<dbReference type="Gene3D" id="2.60.40.10">
    <property type="entry name" value="Immunoglobulins"/>
    <property type="match status" value="1"/>
</dbReference>
<feature type="transmembrane region" description="Helical" evidence="12">
    <location>
        <begin position="3080"/>
        <end position="3099"/>
    </location>
</feature>
<feature type="transmembrane region" description="Helical" evidence="12">
    <location>
        <begin position="2885"/>
        <end position="2904"/>
    </location>
</feature>
<dbReference type="CDD" id="cd00146">
    <property type="entry name" value="PKD"/>
    <property type="match status" value="1"/>
</dbReference>
<feature type="disulfide bond" evidence="10">
    <location>
        <begin position="2966"/>
        <end position="2979"/>
    </location>
</feature>
<feature type="transmembrane region" description="Helical" evidence="12">
    <location>
        <begin position="3309"/>
        <end position="3330"/>
    </location>
</feature>
<dbReference type="STRING" id="6184.A0A430QMN3"/>
<dbReference type="PROSITE" id="PS50093">
    <property type="entry name" value="PKD"/>
    <property type="match status" value="1"/>
</dbReference>
<evidence type="ECO:0000256" key="6">
    <source>
        <dbReference type="ARBA" id="ARBA00022989"/>
    </source>
</evidence>
<sequence>MVGNNWTKIVTDPSDCITLCKKNSFTWSAISNDSFCFCGNNLPPDTELYNSSCLYSETVTVYRTESNVYIGPFVITTTDLTVKQVGDTISINFVIPTEFKVLPGVKVYEFDYGDSLQTTENISDITIPLVISYNAPGPVWPTLRARNQDGTITGSASLALMIYELITPADITFNCPLLVMSGSVFTCQLNCNKGSHIQGTVSFANDWQDTISLPEPNYDWIGLPPKRMKDTMINYNTNKLIITGSQARYDGTISTIQIHALLLTDVTFYLLRVQCTGGMYNFETNSCSSTNNRSVTCTADQVFSGLVRDCVNISSSYCGNLRQLKLDKPIIVENYDYQVIGIYTVKLTVLGWQSIKLPSVWTIQSGDRIGFTSILAGSIGCAPSSSYEADDLETLTTFSGTNGSSVLGSSLKRLTSIRHQIGAWIRPTHDALLTGYINTTGYQDVSLQLYSYWGKNYTSPALIKTTIMIDEIINETQLILNSCAAGIQCSLELKSHTGINVTYVWDFGDGTVQKTTSVKMVQKTYSTVGNYNLIVNISNSIQYKIIVQNVSVIDKFEFNGIQGNQFTELNGLTTLKLNLSGNRFICSWYLNGVLSKNDSMTQFDYMHIQSGVVVWNVTCRTPVETISRKLEQFVIERFTGLSLVTKSLQVAKPAQIVFTFITGNNLTSQLTFFNQILNTRIDYVQKTITSELVSESQIASVNYSLWTTNPISSNLTTGQILFDVPVLGMNIQVEPNYAGPSQNMIFRVSFQEGTSIILTVNYGDGEVIQQSAMQLQTWPKDYQLTKKYLNAGGNTENRTVTVYVVDKIGVYAAQAITESVAVYDPATLKITRQSGNPAVLTKISLDWGDNSQFTLDDFREGTVYSHIYKSEGDFGVTALLTNPVDQKVFVTTLKVRARIEDFGCQVAPNPVETGKLLVISVVYKSAQDVIISALLNNRTDSKQINVPAPKLTEINYNYPVAGLYYEEIQAKNLVSNQSCLLIVDVRNKIVNMNIEYGGHAVYPPGSITFTLTYTGIAANFPTLAKYKVVWGDGSALSEGMLTLANQPQKISHVLADLNYFQASVTLDNVISTMTKNTQVAAFGLFQQIDLIITVASTGDPGYGADGNFYPLGVQLKFQVLANGKPNNVANITYSIINKTNNLILDSGTVWNNYFFYTFTKFGEYNIVVLASNPVSAKSTSKEISIRTSIRGLKAYLVGNGMLEPNQQGIIRISFEAYPNDACLCVEKSDGVGPVYYPKLTDPTSFCSLCPSYLRLQDAPVNLTFSLSVQYGSSGPQYVSIQAISASEIVDTKLYIPVTFSTCPPPKISMSNASSQLTTYPIKAITSEIINIEAILTVPDCLLSVPNEKLWTLYSIDLDTTQTLGPISLSQELSSKTLRLGLPANFLSPGPYKATCSAYFTPPQGVPYIVSESAYIIVVPPPLLVQFDVGNPISKTIDLSINEICLKPEVYSLDPAMNNVNVPQGIGSWIWYCRQVDEELSGKLISPKPPGYQYNAYYTGCFGDGPGVIDTNNEFDSSNLTSWFIPESDDLYVTVLIEFGTLSPDMKFKWNIREMHSDGTLLPFDQVQQDTYTEGTFTSSWRIKKGYFINKSNDVKGCIVCATLTKNTDIGTSCLRFKYLPRPTPGICTYTLNDTNMCVNCVNFTSIVSPLTYTFFLTNSSIKIALASENLPKTCFVVPYMYSPLDACVYVSDKFGGSIEVCYANIFVQAKSLDLMRAAIQSLVEDKKAELNRLVVTGQLTESADLVTSYASAVQMFSTLETRKSKTFKTVLRFLYNSIRFNNCFCFCSPFSDSAGANNTPDAIFNRDLRSKAGNSQINNPISLDIPTDPALLDYNVDLEKAAMSCTANILSNTLDVDRSSQSKLNTYLTEVTESLEAIVCDNTDQLLTMTSTIFQSALLLADVSPKLLFSLQTSGLDPMSDLMLQNSADQQSLLVGQTLDMIRNLMTTSQKVTQGLLIEGAPPITFQTSNAVISLSRIPPNKLSNRIAVLNGSQNDVFVNNLCRNFQALNESCSESYSLQTFISKTNLFSFRTGSSIPIPFHTETISMILYNNKPVIVKDVKEIVEGIVHRISNFKQPTFTSMDPGTNRPQLPAARIAVDKTEIYQALLMSHQVVPDDVAVFFQLYPENISECPQYLLFLRLIDPPVISLSTGGYDMWTTLPEDTSKCVNMTTNPNDPNYRYTFMLDNRQLMELRSTQKYSERFELLQKSVAQTVYIGFRQLNQYEINTYKNTSPPLIPYQYRDQINNTALSRWFLTSCVSGQVDSSKKWSTSKCRVGPKTTVQQTQCICDEFSTFTSGWFELPNSIDFNYVFANIDFNKNPTLYATEISLCIIFLLILIWARREDIKDIEKVGPKTTVQQTQCICDEFSTFTSGWFELPNSIDFNYVFANIDFNKNPTLYATEISLCIIFLLILIWARREDIKDIEKLTVTQLSENNPDCEYFYEIIVSTGHRRCGGTDSKVCFILSGQYGETGCYVLQDPNRKVLCRGATDRFLLACPKPLGPLIYIRLWHDNSGVGDKASWYCNYVGVVDLQTREKSHFIVESWFAVEEGDGQVDRIIPVTSQEEMLTFIHMFSTTASRNMTDDHLWISVVARPIFSRFTRVERVACCLLLLYLSMLGSCMFYKGEGSVKQPNLISLGPFGFTPTEFYVAIVNNLLTFIPLFLIIYIFRNSRLRVSHATKLRHAIEEHLDEKLYIGKASFIYSTQSAIQDTSKNDDREALAENADDTEGKEKGRTLFCGWQMRIFAWLLLIICLGIAVTFTTFYGVMFGEATCKKWLSSLFLSFFISVLLAQPIKVLLLAVFFSFICKSTDRVDQIEIFEEEDRIIQTLGKRYQLRMDREYLNNNYLSDDFRPQRLVILPPDPSDLARARAYRLKQRRANDIIREVILYVFFLTLLLIVSLDFRDANGFLLKSSLQNLFFPSSFQSMNDVDDFYKWAQNVLIPGLRADRWYNRNPPLFQRDSCNVHELAKHLFKHCYGSYDMFNEDKEAYGISWAKFEGNDKSNNSAPEFVYQNSSQLKGYPYLGQITWYSGGGYVHLLRGSKDEMLDRMSFLNQTHWIEFSTRAIIVQFTVYNPNINLFAIITALIEMPGIGAMIPSYRIETANLFGVLGSKTKLAQITSQALFAFILFCYLIKELRSMFRQRLKYFTKFWNFVELFIICGSIAAIAAYIYMILSTKSSIEEFSRTHGNIYMNFQLLAYWNENLTYLTAIICFFAMLKLVYLFRFNQRVGLLGSVLKYAATDLKYFCFIFLVVFSAFVLVFYLLYNDTLSGFKTILNAIETSMQIILGKFDFTSMYERQMVLGPLLFAAFSLCVVFVMVSMFIAILDESFQRVLKDLSLQSDDHEMTQFIAIQFIQSIGLDRTTWGKNFIKNVNTQQQEPIYDPESESSKHVAQLKSLMNEFLEHVQQNLITEERKPVDSK</sequence>
<evidence type="ECO:0000256" key="5">
    <source>
        <dbReference type="ARBA" id="ARBA00022729"/>
    </source>
</evidence>
<dbReference type="InterPro" id="IPR003915">
    <property type="entry name" value="PKD_2"/>
</dbReference>
<dbReference type="SMART" id="SM00089">
    <property type="entry name" value="PKD"/>
    <property type="match status" value="1"/>
</dbReference>
<dbReference type="EMBL" id="QMKO01001537">
    <property type="protein sequence ID" value="RTG88968.1"/>
    <property type="molecule type" value="Genomic_DNA"/>
</dbReference>
<dbReference type="GO" id="GO:0050982">
    <property type="term" value="P:detection of mechanical stimulus"/>
    <property type="evidence" value="ECO:0007669"/>
    <property type="project" value="TreeGrafter"/>
</dbReference>
<dbReference type="Pfam" id="PF00801">
    <property type="entry name" value="PKD"/>
    <property type="match status" value="1"/>
</dbReference>
<evidence type="ECO:0000256" key="2">
    <source>
        <dbReference type="ARBA" id="ARBA00004651"/>
    </source>
</evidence>
<reference evidence="15 16" key="1">
    <citation type="journal article" date="2019" name="PLoS Pathog.">
        <title>Genome sequence of the bovine parasite Schistosoma bovis Tanzania.</title>
        <authorList>
            <person name="Oey H."/>
            <person name="Zakrzewski M."/>
            <person name="Gobert G."/>
            <person name="Gravermann K."/>
            <person name="Stoye J."/>
            <person name="Jones M."/>
            <person name="Mcmanus D."/>
            <person name="Krause L."/>
        </authorList>
    </citation>
    <scope>NUCLEOTIDE SEQUENCE [LARGE SCALE GENOMIC DNA]</scope>
    <source>
        <strain evidence="15 16">TAN1997</strain>
    </source>
</reference>
<dbReference type="GO" id="GO:0005929">
    <property type="term" value="C:cilium"/>
    <property type="evidence" value="ECO:0007669"/>
    <property type="project" value="UniProtKB-SubCell"/>
</dbReference>